<comment type="caution">
    <text evidence="1">The sequence shown here is derived from an EMBL/GenBank/DDBJ whole genome shotgun (WGS) entry which is preliminary data.</text>
</comment>
<keyword evidence="2" id="KW-1185">Reference proteome</keyword>
<gene>
    <name evidence="1" type="ORF">F5891DRAFT_911525</name>
</gene>
<protein>
    <submittedName>
        <fullName evidence="1">Uncharacterized protein</fullName>
    </submittedName>
</protein>
<dbReference type="RefSeq" id="XP_041226703.1">
    <property type="nucleotide sequence ID" value="XM_041373632.1"/>
</dbReference>
<accession>A0AAD4E850</accession>
<reference evidence="1" key="1">
    <citation type="journal article" date="2020" name="New Phytol.">
        <title>Comparative genomics reveals dynamic genome evolution in host specialist ectomycorrhizal fungi.</title>
        <authorList>
            <person name="Lofgren L.A."/>
            <person name="Nguyen N.H."/>
            <person name="Vilgalys R."/>
            <person name="Ruytinx J."/>
            <person name="Liao H.L."/>
            <person name="Branco S."/>
            <person name="Kuo A."/>
            <person name="LaButti K."/>
            <person name="Lipzen A."/>
            <person name="Andreopoulos W."/>
            <person name="Pangilinan J."/>
            <person name="Riley R."/>
            <person name="Hundley H."/>
            <person name="Na H."/>
            <person name="Barry K."/>
            <person name="Grigoriev I.V."/>
            <person name="Stajich J.E."/>
            <person name="Kennedy P.G."/>
        </authorList>
    </citation>
    <scope>NUCLEOTIDE SEQUENCE</scope>
    <source>
        <strain evidence="1">FC203</strain>
    </source>
</reference>
<organism evidence="1 2">
    <name type="scientific">Suillus fuscotomentosus</name>
    <dbReference type="NCBI Taxonomy" id="1912939"/>
    <lineage>
        <taxon>Eukaryota</taxon>
        <taxon>Fungi</taxon>
        <taxon>Dikarya</taxon>
        <taxon>Basidiomycota</taxon>
        <taxon>Agaricomycotina</taxon>
        <taxon>Agaricomycetes</taxon>
        <taxon>Agaricomycetidae</taxon>
        <taxon>Boletales</taxon>
        <taxon>Suillineae</taxon>
        <taxon>Suillaceae</taxon>
        <taxon>Suillus</taxon>
    </lineage>
</organism>
<dbReference type="GeneID" id="64667930"/>
<evidence type="ECO:0000313" key="1">
    <source>
        <dbReference type="EMBL" id="KAG1901127.1"/>
    </source>
</evidence>
<dbReference type="AlphaFoldDB" id="A0AAD4E850"/>
<sequence length="64" mass="7148">PDRSTQTLYSSWSTLIPTLIRAQLQYSARTHGKPLEKIQKVISACGTLQCASKQTSLLCLFLDH</sequence>
<proteinExistence type="predicted"/>
<feature type="non-terminal residue" evidence="1">
    <location>
        <position position="64"/>
    </location>
</feature>
<evidence type="ECO:0000313" key="2">
    <source>
        <dbReference type="Proteomes" id="UP001195769"/>
    </source>
</evidence>
<name>A0AAD4E850_9AGAM</name>
<feature type="non-terminal residue" evidence="1">
    <location>
        <position position="1"/>
    </location>
</feature>
<dbReference type="EMBL" id="JABBWK010000023">
    <property type="protein sequence ID" value="KAG1901127.1"/>
    <property type="molecule type" value="Genomic_DNA"/>
</dbReference>
<dbReference type="Proteomes" id="UP001195769">
    <property type="component" value="Unassembled WGS sequence"/>
</dbReference>